<reference evidence="14 15" key="1">
    <citation type="submission" date="2016-01" db="EMBL/GenBank/DDBJ databases">
        <authorList>
            <person name="Mitreva M."/>
            <person name="Pepin K.H."/>
            <person name="Mihindukulasuriya K.A."/>
            <person name="Fulton R."/>
            <person name="Fronick C."/>
            <person name="O'Laughlin M."/>
            <person name="Miner T."/>
            <person name="Herter B."/>
            <person name="Rosa B.A."/>
            <person name="Cordes M."/>
            <person name="Tomlinson C."/>
            <person name="Wollam A."/>
            <person name="Palsikar V.B."/>
            <person name="Mardis E.R."/>
            <person name="Wilson R.K."/>
        </authorList>
    </citation>
    <scope>NUCLEOTIDE SEQUENCE [LARGE SCALE GENOMIC DNA]</scope>
    <source>
        <strain evidence="14 15">KA00071</strain>
    </source>
</reference>
<evidence type="ECO:0000256" key="6">
    <source>
        <dbReference type="ARBA" id="ARBA00016919"/>
    </source>
</evidence>
<evidence type="ECO:0000256" key="5">
    <source>
        <dbReference type="ARBA" id="ARBA00012458"/>
    </source>
</evidence>
<evidence type="ECO:0000313" key="15">
    <source>
        <dbReference type="Proteomes" id="UP000070467"/>
    </source>
</evidence>
<feature type="domain" description="Pterin-binding" evidence="13">
    <location>
        <begin position="13"/>
        <end position="260"/>
    </location>
</feature>
<name>A0ABR5TPC6_9BACL</name>
<comment type="similarity">
    <text evidence="4 12">Belongs to the DHPS family.</text>
</comment>
<evidence type="ECO:0000256" key="8">
    <source>
        <dbReference type="ARBA" id="ARBA00022723"/>
    </source>
</evidence>
<keyword evidence="10 12" id="KW-0289">Folate biosynthesis</keyword>
<evidence type="ECO:0000256" key="4">
    <source>
        <dbReference type="ARBA" id="ARBA00009503"/>
    </source>
</evidence>
<dbReference type="InterPro" id="IPR045031">
    <property type="entry name" value="DHP_synth-like"/>
</dbReference>
<evidence type="ECO:0000256" key="9">
    <source>
        <dbReference type="ARBA" id="ARBA00022842"/>
    </source>
</evidence>
<evidence type="ECO:0000313" key="14">
    <source>
        <dbReference type="EMBL" id="KXB58193.1"/>
    </source>
</evidence>
<dbReference type="Proteomes" id="UP000070467">
    <property type="component" value="Unassembled WGS sequence"/>
</dbReference>
<dbReference type="SUPFAM" id="SSF51717">
    <property type="entry name" value="Dihydropteroate synthetase-like"/>
    <property type="match status" value="1"/>
</dbReference>
<protein>
    <recommendedName>
        <fullName evidence="6 12">Dihydropteroate synthase</fullName>
        <shortName evidence="12">DHPS</shortName>
        <ecNumber evidence="5 12">2.5.1.15</ecNumber>
    </recommendedName>
    <alternativeName>
        <fullName evidence="11 12">Dihydropteroate pyrophosphorylase</fullName>
    </alternativeName>
</protein>
<evidence type="ECO:0000256" key="10">
    <source>
        <dbReference type="ARBA" id="ARBA00022909"/>
    </source>
</evidence>
<dbReference type="PROSITE" id="PS00792">
    <property type="entry name" value="DHPS_1"/>
    <property type="match status" value="1"/>
</dbReference>
<dbReference type="Gene3D" id="3.20.20.20">
    <property type="entry name" value="Dihydropteroate synthase-like"/>
    <property type="match status" value="1"/>
</dbReference>
<evidence type="ECO:0000256" key="1">
    <source>
        <dbReference type="ARBA" id="ARBA00000012"/>
    </source>
</evidence>
<comment type="catalytic activity">
    <reaction evidence="1">
        <text>(7,8-dihydropterin-6-yl)methyl diphosphate + 4-aminobenzoate = 7,8-dihydropteroate + diphosphate</text>
        <dbReference type="Rhea" id="RHEA:19949"/>
        <dbReference type="ChEBI" id="CHEBI:17836"/>
        <dbReference type="ChEBI" id="CHEBI:17839"/>
        <dbReference type="ChEBI" id="CHEBI:33019"/>
        <dbReference type="ChEBI" id="CHEBI:72950"/>
        <dbReference type="EC" id="2.5.1.15"/>
    </reaction>
</comment>
<comment type="function">
    <text evidence="12">Catalyzes the condensation of para-aminobenzoate (pABA) with 6-hydroxymethyl-7,8-dihydropterin diphosphate (DHPt-PP) to form 7,8-dihydropteroate (H2Pte), the immediate precursor of folate derivatives.</text>
</comment>
<dbReference type="NCBIfam" id="TIGR01496">
    <property type="entry name" value="DHPS"/>
    <property type="match status" value="1"/>
</dbReference>
<dbReference type="PANTHER" id="PTHR20941:SF1">
    <property type="entry name" value="FOLIC ACID SYNTHESIS PROTEIN FOL1"/>
    <property type="match status" value="1"/>
</dbReference>
<dbReference type="InterPro" id="IPR011005">
    <property type="entry name" value="Dihydropteroate_synth-like_sf"/>
</dbReference>
<comment type="caution">
    <text evidence="14">The sequence shown here is derived from an EMBL/GenBank/DDBJ whole genome shotgun (WGS) entry which is preliminary data.</text>
</comment>
<keyword evidence="15" id="KW-1185">Reference proteome</keyword>
<dbReference type="Pfam" id="PF00809">
    <property type="entry name" value="Pterin_bind"/>
    <property type="match status" value="1"/>
</dbReference>
<dbReference type="InterPro" id="IPR006390">
    <property type="entry name" value="DHP_synth_dom"/>
</dbReference>
<sequence>MNKIEKLIKEKKYLIMGILNFTPDSFSDGGDFFDKESAINQVKKMINEGADIIDIGCESTGPTATTISKEEEITRLKQILPDIRKEFPDILISVDTYKKEVAEIAMQCGADILNDVYGAKGNNMAEVAVKYDVPIVIMHNEGVKEGEEIFSVLEGLKERIDICHKAGLKKENIIVDPGIGFNKGAKENLLITKMLNQINQLGYTILYAASRKRTTDFILGGNTLPKQRDIVSATLSLEAIHRGAKIVRVHNVKIMKEMIDTIKFLEK</sequence>
<accession>A0ABR5TPC6</accession>
<dbReference type="PROSITE" id="PS50972">
    <property type="entry name" value="PTERIN_BINDING"/>
    <property type="match status" value="1"/>
</dbReference>
<dbReference type="CDD" id="cd00739">
    <property type="entry name" value="DHPS"/>
    <property type="match status" value="1"/>
</dbReference>
<dbReference type="InterPro" id="IPR000489">
    <property type="entry name" value="Pterin-binding_dom"/>
</dbReference>
<organism evidence="14 15">
    <name type="scientific">Gemelliphila asaccharolytica</name>
    <dbReference type="NCBI Taxonomy" id="502393"/>
    <lineage>
        <taxon>Bacteria</taxon>
        <taxon>Bacillati</taxon>
        <taxon>Bacillota</taxon>
        <taxon>Bacilli</taxon>
        <taxon>Bacillales</taxon>
        <taxon>Gemellaceae</taxon>
        <taxon>Gemelliphila</taxon>
    </lineage>
</organism>
<evidence type="ECO:0000256" key="11">
    <source>
        <dbReference type="ARBA" id="ARBA00030193"/>
    </source>
</evidence>
<dbReference type="RefSeq" id="WP_066129846.1">
    <property type="nucleotide sequence ID" value="NZ_KQ959873.1"/>
</dbReference>
<evidence type="ECO:0000256" key="7">
    <source>
        <dbReference type="ARBA" id="ARBA00022679"/>
    </source>
</evidence>
<evidence type="ECO:0000256" key="12">
    <source>
        <dbReference type="RuleBase" id="RU361205"/>
    </source>
</evidence>
<gene>
    <name evidence="14" type="ORF">HMPREF1871_00581</name>
</gene>
<dbReference type="EC" id="2.5.1.15" evidence="5 12"/>
<comment type="cofactor">
    <cofactor evidence="2 12">
        <name>Mg(2+)</name>
        <dbReference type="ChEBI" id="CHEBI:18420"/>
    </cofactor>
</comment>
<dbReference type="EMBL" id="LSDB01000020">
    <property type="protein sequence ID" value="KXB58193.1"/>
    <property type="molecule type" value="Genomic_DNA"/>
</dbReference>
<comment type="pathway">
    <text evidence="3 12">Cofactor biosynthesis; tetrahydrofolate biosynthesis; 7,8-dihydrofolate from 2-amino-4-hydroxy-6-hydroxymethyl-7,8-dihydropteridine diphosphate and 4-aminobenzoate: step 1/2.</text>
</comment>
<dbReference type="PANTHER" id="PTHR20941">
    <property type="entry name" value="FOLATE SYNTHESIS PROTEINS"/>
    <property type="match status" value="1"/>
</dbReference>
<proteinExistence type="inferred from homology"/>
<evidence type="ECO:0000256" key="2">
    <source>
        <dbReference type="ARBA" id="ARBA00001946"/>
    </source>
</evidence>
<evidence type="ECO:0000256" key="3">
    <source>
        <dbReference type="ARBA" id="ARBA00004763"/>
    </source>
</evidence>
<keyword evidence="8 12" id="KW-0479">Metal-binding</keyword>
<keyword evidence="7 12" id="KW-0808">Transferase</keyword>
<evidence type="ECO:0000259" key="13">
    <source>
        <dbReference type="PROSITE" id="PS50972"/>
    </source>
</evidence>
<keyword evidence="9 12" id="KW-0460">Magnesium</keyword>